<dbReference type="Proteomes" id="UP000550736">
    <property type="component" value="Unassembled WGS sequence"/>
</dbReference>
<proteinExistence type="predicted"/>
<evidence type="ECO:0000256" key="4">
    <source>
        <dbReference type="ARBA" id="ARBA00017582"/>
    </source>
</evidence>
<dbReference type="RefSeq" id="WP_002435929.1">
    <property type="nucleotide sequence ID" value="NZ_AP031467.1"/>
</dbReference>
<keyword evidence="8 16" id="KW-0812">Transmembrane</keyword>
<dbReference type="EC" id="2.7.13.3" evidence="3 15"/>
<keyword evidence="12 16" id="KW-1133">Transmembrane helix</keyword>
<sequence length="348" mass="40137">MNHYLRAIGSMLILVYSMLTAFLFIDKVFVNIIYFQGMFYTQIFGIPVFLFLNILIILLCIIVGSVLAYKINQQNDWLKSQIERSIEGETVGINDQNLELYSETLEIYHTLVPLNQELHRLRMKTQNMTNENYNMNDVKVKKIIEDERQRLARELHDSVSQQLFAASMMLSAIKESKLEPPLDQQIPVLEKMVQDSQLEMRALLLHLRPIGLKDKSLGEGIKDLVIDLQKKVPMKVVHEIQDFKVPKGIEDHLFRITQEAISNTLRHSNGSKVTVELFNKEDYLLLRIQDNGKGFNVDEKFEQSYGLKNMRERALEIGATFHIVSLPDSGTRIEVKAPLNKEDESNGD</sequence>
<evidence type="ECO:0000313" key="19">
    <source>
        <dbReference type="EMBL" id="NMK96932.1"/>
    </source>
</evidence>
<dbReference type="CDD" id="cd16917">
    <property type="entry name" value="HATPase_UhpB-NarQ-NarX-like"/>
    <property type="match status" value="1"/>
</dbReference>
<dbReference type="Pfam" id="PF02518">
    <property type="entry name" value="HATPase_c"/>
    <property type="match status" value="1"/>
</dbReference>
<keyword evidence="11 15" id="KW-0067">ATP-binding</keyword>
<evidence type="ECO:0000256" key="14">
    <source>
        <dbReference type="ARBA" id="ARBA00023136"/>
    </source>
</evidence>
<keyword evidence="7 15" id="KW-0808">Transferase</keyword>
<evidence type="ECO:0000313" key="20">
    <source>
        <dbReference type="Proteomes" id="UP000538955"/>
    </source>
</evidence>
<keyword evidence="6" id="KW-0597">Phosphoprotein</keyword>
<evidence type="ECO:0000256" key="8">
    <source>
        <dbReference type="ARBA" id="ARBA00022692"/>
    </source>
</evidence>
<protein>
    <recommendedName>
        <fullName evidence="4 15">Sensor protein VraS</fullName>
        <ecNumber evidence="3 15">2.7.13.3</ecNumber>
    </recommendedName>
</protein>
<dbReference type="PIRSF" id="PIRSF037431">
    <property type="entry name" value="STHK_LiaS"/>
    <property type="match status" value="1"/>
</dbReference>
<keyword evidence="5 15" id="KW-1003">Cell membrane</keyword>
<evidence type="ECO:0000256" key="13">
    <source>
        <dbReference type="ARBA" id="ARBA00023012"/>
    </source>
</evidence>
<accession>A0A0S4MEI3</accession>
<dbReference type="SMART" id="SM00387">
    <property type="entry name" value="HATPase_c"/>
    <property type="match status" value="1"/>
</dbReference>
<dbReference type="PANTHER" id="PTHR24421:SF37">
    <property type="entry name" value="SENSOR HISTIDINE KINASE NARS"/>
    <property type="match status" value="1"/>
</dbReference>
<evidence type="ECO:0000256" key="10">
    <source>
        <dbReference type="ARBA" id="ARBA00022777"/>
    </source>
</evidence>
<evidence type="ECO:0000256" key="3">
    <source>
        <dbReference type="ARBA" id="ARBA00012438"/>
    </source>
</evidence>
<dbReference type="Proteomes" id="UP000538955">
    <property type="component" value="Unassembled WGS sequence"/>
</dbReference>
<dbReference type="GO" id="GO:0000155">
    <property type="term" value="F:phosphorelay sensor kinase activity"/>
    <property type="evidence" value="ECO:0007669"/>
    <property type="project" value="UniProtKB-UniRule"/>
</dbReference>
<evidence type="ECO:0000256" key="7">
    <source>
        <dbReference type="ARBA" id="ARBA00022679"/>
    </source>
</evidence>
<name>A0A0S4MEI3_STACP</name>
<dbReference type="GO" id="GO:0005886">
    <property type="term" value="C:plasma membrane"/>
    <property type="evidence" value="ECO:0007669"/>
    <property type="project" value="UniProtKB-SubCell"/>
</dbReference>
<dbReference type="eggNOG" id="COG4585">
    <property type="taxonomic scope" value="Bacteria"/>
</dbReference>
<evidence type="ECO:0000256" key="12">
    <source>
        <dbReference type="ARBA" id="ARBA00022989"/>
    </source>
</evidence>
<keyword evidence="9 15" id="KW-0547">Nucleotide-binding</keyword>
<evidence type="ECO:0000256" key="9">
    <source>
        <dbReference type="ARBA" id="ARBA00022741"/>
    </source>
</evidence>
<evidence type="ECO:0000256" key="1">
    <source>
        <dbReference type="ARBA" id="ARBA00000085"/>
    </source>
</evidence>
<evidence type="ECO:0000259" key="17">
    <source>
        <dbReference type="SMART" id="SM00387"/>
    </source>
</evidence>
<comment type="subcellular location">
    <subcellularLocation>
        <location evidence="2 15">Cell membrane</location>
        <topology evidence="2 15">Multi-pass membrane protein</topology>
    </subcellularLocation>
</comment>
<dbReference type="InterPro" id="IPR003594">
    <property type="entry name" value="HATPase_dom"/>
</dbReference>
<comment type="caution">
    <text evidence="19">The sequence shown here is derived from an EMBL/GenBank/DDBJ whole genome shotgun (WGS) entry which is preliminary data.</text>
</comment>
<dbReference type="EMBL" id="JABBLX010000002">
    <property type="protein sequence ID" value="NMK96932.1"/>
    <property type="molecule type" value="Genomic_DNA"/>
</dbReference>
<dbReference type="SUPFAM" id="SSF55874">
    <property type="entry name" value="ATPase domain of HSP90 chaperone/DNA topoisomerase II/histidine kinase"/>
    <property type="match status" value="1"/>
</dbReference>
<keyword evidence="10 15" id="KW-0418">Kinase</keyword>
<feature type="transmembrane region" description="Helical" evidence="16">
    <location>
        <begin position="46"/>
        <end position="69"/>
    </location>
</feature>
<dbReference type="Gene3D" id="1.20.5.1930">
    <property type="match status" value="1"/>
</dbReference>
<dbReference type="PANTHER" id="PTHR24421">
    <property type="entry name" value="NITRATE/NITRITE SENSOR PROTEIN NARX-RELATED"/>
    <property type="match status" value="1"/>
</dbReference>
<feature type="domain" description="Histidine kinase/HSP90-like ATPase" evidence="17">
    <location>
        <begin position="248"/>
        <end position="341"/>
    </location>
</feature>
<dbReference type="SMR" id="A0A0S4MEI3"/>
<evidence type="ECO:0000256" key="5">
    <source>
        <dbReference type="ARBA" id="ARBA00022475"/>
    </source>
</evidence>
<organism evidence="19 21">
    <name type="scientific">Staphylococcus capitis</name>
    <dbReference type="NCBI Taxonomy" id="29388"/>
    <lineage>
        <taxon>Bacteria</taxon>
        <taxon>Bacillati</taxon>
        <taxon>Bacillota</taxon>
        <taxon>Bacilli</taxon>
        <taxon>Bacillales</taxon>
        <taxon>Staphylococcaceae</taxon>
        <taxon>Staphylococcus</taxon>
    </lineage>
</organism>
<gene>
    <name evidence="19" type="ORF">HHM13_02295</name>
    <name evidence="18" type="ORF">HHM24_02695</name>
</gene>
<reference evidence="20 21" key="1">
    <citation type="submission" date="2020-04" db="EMBL/GenBank/DDBJ databases">
        <title>The Epidemiology and Molecular Characteristics of Linezolid-Resistant Staphylococcus capitis in Huashan Hospital, Shanghai.</title>
        <authorList>
            <person name="Ding L."/>
            <person name="Li P."/>
            <person name="Yang Y."/>
            <person name="Lin D."/>
            <person name="Xu X."/>
        </authorList>
    </citation>
    <scope>NUCLEOTIDE SEQUENCE [LARGE SCALE GENOMIC DNA]</scope>
    <source>
        <strain evidence="19 21">12-86</strain>
        <strain evidence="18 20">17-84</strain>
    </source>
</reference>
<dbReference type="GO" id="GO:0046983">
    <property type="term" value="F:protein dimerization activity"/>
    <property type="evidence" value="ECO:0007669"/>
    <property type="project" value="InterPro"/>
</dbReference>
<evidence type="ECO:0000256" key="11">
    <source>
        <dbReference type="ARBA" id="ARBA00022840"/>
    </source>
</evidence>
<dbReference type="GeneID" id="93669108"/>
<dbReference type="Pfam" id="PF07730">
    <property type="entry name" value="HisKA_3"/>
    <property type="match status" value="1"/>
</dbReference>
<dbReference type="GO" id="GO:0005524">
    <property type="term" value="F:ATP binding"/>
    <property type="evidence" value="ECO:0007669"/>
    <property type="project" value="UniProtKB-UniRule"/>
</dbReference>
<dbReference type="InterPro" id="IPR017202">
    <property type="entry name" value="LiaS/VraS"/>
</dbReference>
<dbReference type="Gene3D" id="3.30.565.10">
    <property type="entry name" value="Histidine kinase-like ATPase, C-terminal domain"/>
    <property type="match status" value="1"/>
</dbReference>
<dbReference type="InterPro" id="IPR011712">
    <property type="entry name" value="Sig_transdc_His_kin_sub3_dim/P"/>
</dbReference>
<evidence type="ECO:0000256" key="15">
    <source>
        <dbReference type="PIRNR" id="PIRNR037431"/>
    </source>
</evidence>
<keyword evidence="13 15" id="KW-0902">Two-component regulatory system</keyword>
<dbReference type="InterPro" id="IPR036890">
    <property type="entry name" value="HATPase_C_sf"/>
</dbReference>
<dbReference type="InterPro" id="IPR050482">
    <property type="entry name" value="Sensor_HK_TwoCompSys"/>
</dbReference>
<evidence type="ECO:0000256" key="6">
    <source>
        <dbReference type="ARBA" id="ARBA00022553"/>
    </source>
</evidence>
<keyword evidence="14 15" id="KW-0472">Membrane</keyword>
<evidence type="ECO:0000256" key="16">
    <source>
        <dbReference type="SAM" id="Phobius"/>
    </source>
</evidence>
<feature type="transmembrane region" description="Helical" evidence="16">
    <location>
        <begin position="12"/>
        <end position="34"/>
    </location>
</feature>
<dbReference type="AlphaFoldDB" id="A0A0S4MEI3"/>
<keyword evidence="20" id="KW-1185">Reference proteome</keyword>
<dbReference type="EMBL" id="JABBMI010000024">
    <property type="protein sequence ID" value="NMK53660.1"/>
    <property type="molecule type" value="Genomic_DNA"/>
</dbReference>
<evidence type="ECO:0000313" key="18">
    <source>
        <dbReference type="EMBL" id="NMK53660.1"/>
    </source>
</evidence>
<evidence type="ECO:0000256" key="2">
    <source>
        <dbReference type="ARBA" id="ARBA00004651"/>
    </source>
</evidence>
<comment type="catalytic activity">
    <reaction evidence="1 15">
        <text>ATP + protein L-histidine = ADP + protein N-phospho-L-histidine.</text>
        <dbReference type="EC" id="2.7.13.3"/>
    </reaction>
</comment>
<evidence type="ECO:0000313" key="21">
    <source>
        <dbReference type="Proteomes" id="UP000550736"/>
    </source>
</evidence>